<gene>
    <name evidence="4" type="ORF">Rhal01_00446</name>
</gene>
<evidence type="ECO:0000256" key="2">
    <source>
        <dbReference type="SAM" id="Phobius"/>
    </source>
</evidence>
<keyword evidence="2" id="KW-0812">Transmembrane</keyword>
<keyword evidence="2" id="KW-0472">Membrane</keyword>
<evidence type="ECO:0000256" key="1">
    <source>
        <dbReference type="SAM" id="MobiDB-lite"/>
    </source>
</evidence>
<reference evidence="4 5" key="1">
    <citation type="submission" date="2024-02" db="EMBL/GenBank/DDBJ databases">
        <title>Rubritalea halochordaticola NBRC 107102.</title>
        <authorList>
            <person name="Ichikawa N."/>
            <person name="Katano-Makiyama Y."/>
            <person name="Hidaka K."/>
        </authorList>
    </citation>
    <scope>NUCLEOTIDE SEQUENCE [LARGE SCALE GENOMIC DNA]</scope>
    <source>
        <strain evidence="4 5">NBRC 107102</strain>
    </source>
</reference>
<dbReference type="Pfam" id="PF12450">
    <property type="entry name" value="vWF_A"/>
    <property type="match status" value="1"/>
</dbReference>
<feature type="region of interest" description="Disordered" evidence="1">
    <location>
        <begin position="143"/>
        <end position="171"/>
    </location>
</feature>
<protein>
    <recommendedName>
        <fullName evidence="3">Uncharacterized protein YfbK N-terminal domain-containing protein</fullName>
    </recommendedName>
</protein>
<sequence length="449" mass="50124">MKIDENDPRLTAYAFGELPHKEAEAVRLAIKSKPELRKYVNELVALNDLLASGFGSNDSLKLHPDQRAAIHQAGKVPVADNITSMRQSAWKRPLTVILSAAAVLTACFVILNNALIHDDNMDLVDVQTIEDIPASDLVARVSENPSEWTENEQSKPAEVTSSQPSSEGEAMTVARGMELQPREFRDEIQKRATDRVRHSDGDENLEKPNEWKMVSDDPSTRVPLVSGNASWKWVTQALRAGLRPIPQDVRVEELINHFSYDQPKDFIIGGIDAGAELLHSPWDEGKLIALVNLRNNSDEEPMVEVGLTFGHQINAYRLLGYNQTSAAKGVIAPTMIKMQSGYGQMVMYEVDPGMELEEGHKALLVHVNASGVEDADHRSFGVEYAKRDWRNASKDVRLALTMAAWAQCLKFNIPEDREVTLELLDSLKEDELDEETQKSLNVIRNSLKK</sequence>
<feature type="transmembrane region" description="Helical" evidence="2">
    <location>
        <begin position="94"/>
        <end position="116"/>
    </location>
</feature>
<comment type="caution">
    <text evidence="4">The sequence shown here is derived from an EMBL/GenBank/DDBJ whole genome shotgun (WGS) entry which is preliminary data.</text>
</comment>
<accession>A0ABP9UZM0</accession>
<keyword evidence="2" id="KW-1133">Transmembrane helix</keyword>
<dbReference type="InterPro" id="IPR022156">
    <property type="entry name" value="Uncharacterised_YfbK_N"/>
</dbReference>
<evidence type="ECO:0000259" key="3">
    <source>
        <dbReference type="Pfam" id="PF12450"/>
    </source>
</evidence>
<keyword evidence="5" id="KW-1185">Reference proteome</keyword>
<feature type="region of interest" description="Disordered" evidence="1">
    <location>
        <begin position="189"/>
        <end position="218"/>
    </location>
</feature>
<feature type="domain" description="Uncharacterised protein YfbK N-terminal" evidence="3">
    <location>
        <begin position="208"/>
        <end position="286"/>
    </location>
</feature>
<dbReference type="Proteomes" id="UP001424741">
    <property type="component" value="Unassembled WGS sequence"/>
</dbReference>
<organism evidence="4 5">
    <name type="scientific">Rubritalea halochordaticola</name>
    <dbReference type="NCBI Taxonomy" id="714537"/>
    <lineage>
        <taxon>Bacteria</taxon>
        <taxon>Pseudomonadati</taxon>
        <taxon>Verrucomicrobiota</taxon>
        <taxon>Verrucomicrobiia</taxon>
        <taxon>Verrucomicrobiales</taxon>
        <taxon>Rubritaleaceae</taxon>
        <taxon>Rubritalea</taxon>
    </lineage>
</organism>
<evidence type="ECO:0000313" key="5">
    <source>
        <dbReference type="Proteomes" id="UP001424741"/>
    </source>
</evidence>
<dbReference type="EMBL" id="BAABRL010000001">
    <property type="protein sequence ID" value="GAA5494286.1"/>
    <property type="molecule type" value="Genomic_DNA"/>
</dbReference>
<proteinExistence type="predicted"/>
<evidence type="ECO:0000313" key="4">
    <source>
        <dbReference type="EMBL" id="GAA5494286.1"/>
    </source>
</evidence>
<dbReference type="RefSeq" id="WP_346187277.1">
    <property type="nucleotide sequence ID" value="NZ_BAABRL010000001.1"/>
</dbReference>
<name>A0ABP9UZM0_9BACT</name>